<evidence type="ECO:0000313" key="3">
    <source>
        <dbReference type="Proteomes" id="UP000799428"/>
    </source>
</evidence>
<proteinExistence type="predicted"/>
<feature type="region of interest" description="Disordered" evidence="1">
    <location>
        <begin position="62"/>
        <end position="82"/>
    </location>
</feature>
<accession>A0A6G1K677</accession>
<feature type="compositionally biased region" description="Low complexity" evidence="1">
    <location>
        <begin position="65"/>
        <end position="75"/>
    </location>
</feature>
<dbReference type="AlphaFoldDB" id="A0A6G1K677"/>
<organism evidence="2 3">
    <name type="scientific">Pleomassaria siparia CBS 279.74</name>
    <dbReference type="NCBI Taxonomy" id="1314801"/>
    <lineage>
        <taxon>Eukaryota</taxon>
        <taxon>Fungi</taxon>
        <taxon>Dikarya</taxon>
        <taxon>Ascomycota</taxon>
        <taxon>Pezizomycotina</taxon>
        <taxon>Dothideomycetes</taxon>
        <taxon>Pleosporomycetidae</taxon>
        <taxon>Pleosporales</taxon>
        <taxon>Pleomassariaceae</taxon>
        <taxon>Pleomassaria</taxon>
    </lineage>
</organism>
<sequence length="191" mass="21071">MHPPATPLARPAKDDTLRYHAAGYADNTLELILSFRSFIRLPDDMVYWARRYRPLVGGSMPPVPSSAGTASSPTPQRSLSNNLTRTSDHLHLAAPAYADYGELAMSTGLDLLLSASAVVHLRVVRIRDSCTRDSGKLHIVILKCEHNSIAYPDFVIQTGLGTDLDSPTEDEYHYIKVTSLRLEPTIIPMTN</sequence>
<evidence type="ECO:0000256" key="1">
    <source>
        <dbReference type="SAM" id="MobiDB-lite"/>
    </source>
</evidence>
<gene>
    <name evidence="2" type="ORF">K504DRAFT_503319</name>
</gene>
<name>A0A6G1K677_9PLEO</name>
<dbReference type="Proteomes" id="UP000799428">
    <property type="component" value="Unassembled WGS sequence"/>
</dbReference>
<reference evidence="2" key="1">
    <citation type="journal article" date="2020" name="Stud. Mycol.">
        <title>101 Dothideomycetes genomes: a test case for predicting lifestyles and emergence of pathogens.</title>
        <authorList>
            <person name="Haridas S."/>
            <person name="Albert R."/>
            <person name="Binder M."/>
            <person name="Bloem J."/>
            <person name="Labutti K."/>
            <person name="Salamov A."/>
            <person name="Andreopoulos B."/>
            <person name="Baker S."/>
            <person name="Barry K."/>
            <person name="Bills G."/>
            <person name="Bluhm B."/>
            <person name="Cannon C."/>
            <person name="Castanera R."/>
            <person name="Culley D."/>
            <person name="Daum C."/>
            <person name="Ezra D."/>
            <person name="Gonzalez J."/>
            <person name="Henrissat B."/>
            <person name="Kuo A."/>
            <person name="Liang C."/>
            <person name="Lipzen A."/>
            <person name="Lutzoni F."/>
            <person name="Magnuson J."/>
            <person name="Mondo S."/>
            <person name="Nolan M."/>
            <person name="Ohm R."/>
            <person name="Pangilinan J."/>
            <person name="Park H.-J."/>
            <person name="Ramirez L."/>
            <person name="Alfaro M."/>
            <person name="Sun H."/>
            <person name="Tritt A."/>
            <person name="Yoshinaga Y."/>
            <person name="Zwiers L.-H."/>
            <person name="Turgeon B."/>
            <person name="Goodwin S."/>
            <person name="Spatafora J."/>
            <person name="Crous P."/>
            <person name="Grigoriev I."/>
        </authorList>
    </citation>
    <scope>NUCLEOTIDE SEQUENCE</scope>
    <source>
        <strain evidence="2">CBS 279.74</strain>
    </source>
</reference>
<dbReference type="EMBL" id="MU005772">
    <property type="protein sequence ID" value="KAF2708123.1"/>
    <property type="molecule type" value="Genomic_DNA"/>
</dbReference>
<keyword evidence="3" id="KW-1185">Reference proteome</keyword>
<evidence type="ECO:0000313" key="2">
    <source>
        <dbReference type="EMBL" id="KAF2708123.1"/>
    </source>
</evidence>
<protein>
    <submittedName>
        <fullName evidence="2">Uncharacterized protein</fullName>
    </submittedName>
</protein>